<gene>
    <name evidence="1" type="ORF">SAMN05661010_01205</name>
</gene>
<sequence length="186" mass="21265">MPSNEVFNPSDNSSIVTNSEFFYSCEFRGCDFSGTSFIDCSFENCTFLNCNLSNIRLHETKFFDTTFLECKLIGITWPYSKIPSTFSASKCIFDFNIFSKCSLDSFSLTECSFKEAFFQDSSARKCDFSRSEFSDARFENCNLEKTIFYNTSNLFLDPDENIVAGAKVPIDTALLMLKKYQIEIAE</sequence>
<dbReference type="Pfam" id="PF13576">
    <property type="entry name" value="Pentapeptide_3"/>
    <property type="match status" value="1"/>
</dbReference>
<organism evidence="1 2">
    <name type="scientific">Modicisalibacter muralis</name>
    <dbReference type="NCBI Taxonomy" id="119000"/>
    <lineage>
        <taxon>Bacteria</taxon>
        <taxon>Pseudomonadati</taxon>
        <taxon>Pseudomonadota</taxon>
        <taxon>Gammaproteobacteria</taxon>
        <taxon>Oceanospirillales</taxon>
        <taxon>Halomonadaceae</taxon>
        <taxon>Modicisalibacter</taxon>
    </lineage>
</organism>
<dbReference type="Pfam" id="PF13599">
    <property type="entry name" value="Pentapeptide_4"/>
    <property type="match status" value="1"/>
</dbReference>
<reference evidence="1 2" key="1">
    <citation type="submission" date="2016-10" db="EMBL/GenBank/DDBJ databases">
        <authorList>
            <person name="de Groot N.N."/>
        </authorList>
    </citation>
    <scope>NUCLEOTIDE SEQUENCE [LARGE SCALE GENOMIC DNA]</scope>
    <source>
        <strain evidence="1 2">DSM 14789</strain>
    </source>
</reference>
<accession>A0A1G9II22</accession>
<dbReference type="STRING" id="119000.SAMN05661010_01205"/>
<dbReference type="PANTHER" id="PTHR42999:SF1">
    <property type="entry name" value="PENTAPEPTIDE REPEAT-CONTAINING PROTEIN"/>
    <property type="match status" value="1"/>
</dbReference>
<dbReference type="Proteomes" id="UP000198654">
    <property type="component" value="Unassembled WGS sequence"/>
</dbReference>
<dbReference type="PANTHER" id="PTHR42999">
    <property type="entry name" value="ANTIBIOTIC RESISTANCE PROTEIN MCBG"/>
    <property type="match status" value="1"/>
</dbReference>
<proteinExistence type="predicted"/>
<dbReference type="SUPFAM" id="SSF141571">
    <property type="entry name" value="Pentapeptide repeat-like"/>
    <property type="match status" value="1"/>
</dbReference>
<dbReference type="Gene3D" id="2.160.20.80">
    <property type="entry name" value="E3 ubiquitin-protein ligase SopA"/>
    <property type="match status" value="1"/>
</dbReference>
<dbReference type="InterPro" id="IPR001646">
    <property type="entry name" value="5peptide_repeat"/>
</dbReference>
<dbReference type="RefSeq" id="WP_175488736.1">
    <property type="nucleotide sequence ID" value="NZ_FNGI01000002.1"/>
</dbReference>
<evidence type="ECO:0000313" key="2">
    <source>
        <dbReference type="Proteomes" id="UP000198654"/>
    </source>
</evidence>
<keyword evidence="2" id="KW-1185">Reference proteome</keyword>
<name>A0A1G9II22_9GAMM</name>
<dbReference type="InterPro" id="IPR052949">
    <property type="entry name" value="PA_immunity-related"/>
</dbReference>
<dbReference type="EMBL" id="FNGI01000002">
    <property type="protein sequence ID" value="SDL24879.1"/>
    <property type="molecule type" value="Genomic_DNA"/>
</dbReference>
<evidence type="ECO:0000313" key="1">
    <source>
        <dbReference type="EMBL" id="SDL24879.1"/>
    </source>
</evidence>
<dbReference type="AlphaFoldDB" id="A0A1G9II22"/>
<protein>
    <submittedName>
        <fullName evidence="1">Pentapeptide repeat-containing protein</fullName>
    </submittedName>
</protein>